<dbReference type="AlphaFoldDB" id="A0A6B3LN15"/>
<name>A0A6B3LN15_9BACT</name>
<organism evidence="2 3">
    <name type="scientific">Pontibacter burrus</name>
    <dbReference type="NCBI Taxonomy" id="2704466"/>
    <lineage>
        <taxon>Bacteria</taxon>
        <taxon>Pseudomonadati</taxon>
        <taxon>Bacteroidota</taxon>
        <taxon>Cytophagia</taxon>
        <taxon>Cytophagales</taxon>
        <taxon>Hymenobacteraceae</taxon>
        <taxon>Pontibacter</taxon>
    </lineage>
</organism>
<feature type="signal peptide" evidence="1">
    <location>
        <begin position="1"/>
        <end position="23"/>
    </location>
</feature>
<evidence type="ECO:0008006" key="4">
    <source>
        <dbReference type="Google" id="ProtNLM"/>
    </source>
</evidence>
<dbReference type="EMBL" id="JAAGWD010000002">
    <property type="protein sequence ID" value="NEM97283.1"/>
    <property type="molecule type" value="Genomic_DNA"/>
</dbReference>
<evidence type="ECO:0000256" key="1">
    <source>
        <dbReference type="SAM" id="SignalP"/>
    </source>
</evidence>
<gene>
    <name evidence="2" type="ORF">GXP69_06225</name>
</gene>
<proteinExistence type="predicted"/>
<dbReference type="Proteomes" id="UP000474777">
    <property type="component" value="Unassembled WGS sequence"/>
</dbReference>
<feature type="chain" id="PRO_5025545123" description="Fibronectin type-III domain-containing protein" evidence="1">
    <location>
        <begin position="24"/>
        <end position="358"/>
    </location>
</feature>
<reference evidence="2 3" key="1">
    <citation type="submission" date="2020-02" db="EMBL/GenBank/DDBJ databases">
        <authorList>
            <person name="Kim M.K."/>
        </authorList>
    </citation>
    <scope>NUCLEOTIDE SEQUENCE [LARGE SCALE GENOMIC DNA]</scope>
    <source>
        <strain evidence="2 3">BT327</strain>
    </source>
</reference>
<protein>
    <recommendedName>
        <fullName evidence="4">Fibronectin type-III domain-containing protein</fullName>
    </recommendedName>
</protein>
<sequence>MKSLLFVSALFFCLMLTCNYSFGQVLNDKIENRIELILDTDPFNSNTTNCTVDKACINEALEGNCVKFHNDQWFWFKTAEAGTYYLNVSGQDCRDILGVQLMVIDGVPCQTETYKLISCVSLASQDDIYLQLDSLKSNYSYLLNVDGYLHDFCDFNIQFSSEPKGLPAKTIAEDNKLVSSFANGVIQLNWVAAAHEAQTIVNYQVLKRTAAEQRFTQKEQLPFVRDTYSQPVLNYSIQDSISSPGTYHYKVIAQHQDDSQSQVGEYSVTIRPDQLPRKSTQNHISLQLNYREGTPLSIYVLHPFSKQILKTTQLTYSKKNPSIMVATSHFRKLNLTQIEIKITNHKTGQSTSRLYNLP</sequence>
<dbReference type="RefSeq" id="WP_163913498.1">
    <property type="nucleotide sequence ID" value="NZ_JAAGWD010000002.1"/>
</dbReference>
<evidence type="ECO:0000313" key="3">
    <source>
        <dbReference type="Proteomes" id="UP000474777"/>
    </source>
</evidence>
<keyword evidence="1" id="KW-0732">Signal</keyword>
<evidence type="ECO:0000313" key="2">
    <source>
        <dbReference type="EMBL" id="NEM97283.1"/>
    </source>
</evidence>
<accession>A0A6B3LN15</accession>
<comment type="caution">
    <text evidence="2">The sequence shown here is derived from an EMBL/GenBank/DDBJ whole genome shotgun (WGS) entry which is preliminary data.</text>
</comment>
<keyword evidence="3" id="KW-1185">Reference proteome</keyword>